<dbReference type="InterPro" id="IPR029044">
    <property type="entry name" value="Nucleotide-diphossugar_trans"/>
</dbReference>
<dbReference type="SUPFAM" id="SSF53448">
    <property type="entry name" value="Nucleotide-diphospho-sugar transferases"/>
    <property type="match status" value="1"/>
</dbReference>
<evidence type="ECO:0000256" key="2">
    <source>
        <dbReference type="ARBA" id="ARBA00022679"/>
    </source>
</evidence>
<keyword evidence="1" id="KW-0328">Glycosyltransferase</keyword>
<accession>A0A7W9FNM4</accession>
<dbReference type="Pfam" id="PF01501">
    <property type="entry name" value="Glyco_transf_8"/>
    <property type="match status" value="1"/>
</dbReference>
<dbReference type="EMBL" id="JACHOO010000006">
    <property type="protein sequence ID" value="MBB5753989.1"/>
    <property type="molecule type" value="Genomic_DNA"/>
</dbReference>
<organism evidence="4 5">
    <name type="scientific">Prosthecomicrobium pneumaticum</name>
    <dbReference type="NCBI Taxonomy" id="81895"/>
    <lineage>
        <taxon>Bacteria</taxon>
        <taxon>Pseudomonadati</taxon>
        <taxon>Pseudomonadota</taxon>
        <taxon>Alphaproteobacteria</taxon>
        <taxon>Hyphomicrobiales</taxon>
        <taxon>Kaistiaceae</taxon>
        <taxon>Prosthecomicrobium</taxon>
    </lineage>
</organism>
<dbReference type="CDD" id="cd04194">
    <property type="entry name" value="GT8_A4GalT_like"/>
    <property type="match status" value="1"/>
</dbReference>
<dbReference type="PANTHER" id="PTHR13778">
    <property type="entry name" value="GLYCOSYLTRANSFERASE 8 DOMAIN-CONTAINING PROTEIN"/>
    <property type="match status" value="1"/>
</dbReference>
<dbReference type="RefSeq" id="WP_183857288.1">
    <property type="nucleotide sequence ID" value="NZ_JACHOO010000006.1"/>
</dbReference>
<dbReference type="InterPro" id="IPR002495">
    <property type="entry name" value="Glyco_trans_8"/>
</dbReference>
<dbReference type="Gene3D" id="3.90.550.10">
    <property type="entry name" value="Spore Coat Polysaccharide Biosynthesis Protein SpsA, Chain A"/>
    <property type="match status" value="1"/>
</dbReference>
<keyword evidence="3" id="KW-0479">Metal-binding</keyword>
<keyword evidence="2 4" id="KW-0808">Transferase</keyword>
<evidence type="ECO:0000256" key="3">
    <source>
        <dbReference type="ARBA" id="ARBA00022723"/>
    </source>
</evidence>
<dbReference type="GO" id="GO:0016757">
    <property type="term" value="F:glycosyltransferase activity"/>
    <property type="evidence" value="ECO:0007669"/>
    <property type="project" value="UniProtKB-KW"/>
</dbReference>
<dbReference type="AlphaFoldDB" id="A0A7W9FNM4"/>
<keyword evidence="5" id="KW-1185">Reference proteome</keyword>
<dbReference type="GO" id="GO:0046872">
    <property type="term" value="F:metal ion binding"/>
    <property type="evidence" value="ECO:0007669"/>
    <property type="project" value="UniProtKB-KW"/>
</dbReference>
<comment type="caution">
    <text evidence="4">The sequence shown here is derived from an EMBL/GenBank/DDBJ whole genome shotgun (WGS) entry which is preliminary data.</text>
</comment>
<proteinExistence type="predicted"/>
<sequence>MPYPLVATAADAAAILPLVAMLGSLARAAGGTRVVVLAVGLSHAEEATIRAHADRLGLSVELIPFDPDRVADTPLRSPHLSRAAYARLFLPDLLPDRKRVLWLDADTIVLSDLRPLWEVDLGGRLVAAVPDDFILGHELAATGCRPGDYVNSGVMVMDLEAWRRSGAARRALAMLADPTHNAEDQSIINGILRGEVHRLGRCWNFHVNRFHEYPRHLRPRAPAIVHFCGQAKPWREETPFRFVFRRFLPAEFRLERPRVRKSLLRRLDLAQRRVFGLMLGRPKHWRTVHRAVALRAAEWTLRLRLAGRYRADDCPKTEPQGAVPTPDRAPM</sequence>
<name>A0A7W9FNM4_9HYPH</name>
<evidence type="ECO:0000256" key="1">
    <source>
        <dbReference type="ARBA" id="ARBA00022676"/>
    </source>
</evidence>
<dbReference type="PANTHER" id="PTHR13778:SF47">
    <property type="entry name" value="LIPOPOLYSACCHARIDE 1,3-GALACTOSYLTRANSFERASE"/>
    <property type="match status" value="1"/>
</dbReference>
<evidence type="ECO:0000313" key="4">
    <source>
        <dbReference type="EMBL" id="MBB5753989.1"/>
    </source>
</evidence>
<dbReference type="InterPro" id="IPR050748">
    <property type="entry name" value="Glycosyltrans_8_dom-fam"/>
</dbReference>
<dbReference type="Proteomes" id="UP000523821">
    <property type="component" value="Unassembled WGS sequence"/>
</dbReference>
<gene>
    <name evidence="4" type="ORF">GGQ63_003064</name>
</gene>
<reference evidence="4 5" key="1">
    <citation type="submission" date="2020-08" db="EMBL/GenBank/DDBJ databases">
        <title>Genomic Encyclopedia of Type Strains, Phase IV (KMG-IV): sequencing the most valuable type-strain genomes for metagenomic binning, comparative biology and taxonomic classification.</title>
        <authorList>
            <person name="Goeker M."/>
        </authorList>
    </citation>
    <scope>NUCLEOTIDE SEQUENCE [LARGE SCALE GENOMIC DNA]</scope>
    <source>
        <strain evidence="4 5">DSM 16268</strain>
    </source>
</reference>
<evidence type="ECO:0000313" key="5">
    <source>
        <dbReference type="Proteomes" id="UP000523821"/>
    </source>
</evidence>
<protein>
    <submittedName>
        <fullName evidence="4">Lipopolysaccharide biosynthesis glycosyltransferase</fullName>
    </submittedName>
</protein>